<dbReference type="RefSeq" id="WP_055680485.1">
    <property type="nucleotide sequence ID" value="NZ_CYYI01000004.1"/>
</dbReference>
<dbReference type="EMBL" id="QRNG01000001">
    <property type="protein sequence ID" value="RHK27436.1"/>
    <property type="molecule type" value="Genomic_DNA"/>
</dbReference>
<name>A0A415FWY8_BIFAD</name>
<evidence type="ECO:0000313" key="1">
    <source>
        <dbReference type="EMBL" id="RHK27436.1"/>
    </source>
</evidence>
<comment type="caution">
    <text evidence="1">The sequence shown here is derived from an EMBL/GenBank/DDBJ whole genome shotgun (WGS) entry which is preliminary data.</text>
</comment>
<gene>
    <name evidence="1" type="ORF">DW072_01870</name>
</gene>
<sequence length="212" mass="24053">MFSSVGIGDWATWASAVIAVVSAVVSVWWPHRNRRQAGWFVLDYDNVVQGMLMHGLESWTPHNGRGTPDRLFSVLNDGDGDGFNVSFTVDGGEAAIVTVQDNGINRAAVEPSNVHVVAPGETVLVAVWMDSDDVALVIHWTLQPTRLGRRVYRRIRVQGKIDRQPWKPLPEPEHDRGMNLTLYRLTHFRETRLAHRLSRLKRNAISFLRRNR</sequence>
<reference evidence="1 2" key="1">
    <citation type="submission" date="2018-08" db="EMBL/GenBank/DDBJ databases">
        <title>A genome reference for cultivated species of the human gut microbiota.</title>
        <authorList>
            <person name="Zou Y."/>
            <person name="Xue W."/>
            <person name="Luo G."/>
        </authorList>
    </citation>
    <scope>NUCLEOTIDE SEQUENCE [LARGE SCALE GENOMIC DNA]</scope>
    <source>
        <strain evidence="1 2">AF45-19</strain>
    </source>
</reference>
<protein>
    <submittedName>
        <fullName evidence="1">Uncharacterized protein</fullName>
    </submittedName>
</protein>
<accession>A0A415FWY8</accession>
<organism evidence="1 2">
    <name type="scientific">Bifidobacterium adolescentis</name>
    <dbReference type="NCBI Taxonomy" id="1680"/>
    <lineage>
        <taxon>Bacteria</taxon>
        <taxon>Bacillati</taxon>
        <taxon>Actinomycetota</taxon>
        <taxon>Actinomycetes</taxon>
        <taxon>Bifidobacteriales</taxon>
        <taxon>Bifidobacteriaceae</taxon>
        <taxon>Bifidobacterium</taxon>
    </lineage>
</organism>
<evidence type="ECO:0000313" key="2">
    <source>
        <dbReference type="Proteomes" id="UP000285262"/>
    </source>
</evidence>
<dbReference type="Proteomes" id="UP000285262">
    <property type="component" value="Unassembled WGS sequence"/>
</dbReference>
<proteinExistence type="predicted"/>
<dbReference type="AlphaFoldDB" id="A0A415FWY8"/>